<dbReference type="EMBL" id="FWFX01000011">
    <property type="protein sequence ID" value="SLN61611.1"/>
    <property type="molecule type" value="Genomic_DNA"/>
</dbReference>
<feature type="signal peptide" evidence="1">
    <location>
        <begin position="1"/>
        <end position="20"/>
    </location>
</feature>
<evidence type="ECO:0000313" key="3">
    <source>
        <dbReference type="EMBL" id="SLN61611.1"/>
    </source>
</evidence>
<name>A0A1X6ZUB7_9RHOB</name>
<feature type="domain" description="DUF2147" evidence="2">
    <location>
        <begin position="26"/>
        <end position="131"/>
    </location>
</feature>
<dbReference type="PANTHER" id="PTHR36919">
    <property type="entry name" value="BLR1215 PROTEIN"/>
    <property type="match status" value="1"/>
</dbReference>
<protein>
    <recommendedName>
        <fullName evidence="2">DUF2147 domain-containing protein</fullName>
    </recommendedName>
</protein>
<dbReference type="Proteomes" id="UP000193061">
    <property type="component" value="Unassembled WGS sequence"/>
</dbReference>
<dbReference type="AlphaFoldDB" id="A0A1X6ZUB7"/>
<feature type="chain" id="PRO_5013390116" description="DUF2147 domain-containing protein" evidence="1">
    <location>
        <begin position="21"/>
        <end position="133"/>
    </location>
</feature>
<organism evidence="3 4">
    <name type="scientific">Roseovarius albus</name>
    <dbReference type="NCBI Taxonomy" id="1247867"/>
    <lineage>
        <taxon>Bacteria</taxon>
        <taxon>Pseudomonadati</taxon>
        <taxon>Pseudomonadota</taxon>
        <taxon>Alphaproteobacteria</taxon>
        <taxon>Rhodobacterales</taxon>
        <taxon>Roseobacteraceae</taxon>
        <taxon>Roseovarius</taxon>
    </lineage>
</organism>
<dbReference type="RefSeq" id="WP_085806878.1">
    <property type="nucleotide sequence ID" value="NZ_FWFX01000011.1"/>
</dbReference>
<sequence length="133" mass="14156">MKKIAIAASMMVMSAGSAFAADPAVGLWKTQPGDTGGYLHVEISECGSNICGTIKEAISADGSKGSQNGYEHLGKRMLWDMKSKGNGAYAGGKVWAADRDKTYKSKMHLNGNKLTVKGCVGPICRGQDWTRLK</sequence>
<proteinExistence type="predicted"/>
<dbReference type="Pfam" id="PF09917">
    <property type="entry name" value="DUF2147"/>
    <property type="match status" value="1"/>
</dbReference>
<dbReference type="Gene3D" id="2.40.128.520">
    <property type="match status" value="1"/>
</dbReference>
<evidence type="ECO:0000256" key="1">
    <source>
        <dbReference type="SAM" id="SignalP"/>
    </source>
</evidence>
<evidence type="ECO:0000259" key="2">
    <source>
        <dbReference type="Pfam" id="PF09917"/>
    </source>
</evidence>
<keyword evidence="1" id="KW-0732">Signal</keyword>
<dbReference type="PANTHER" id="PTHR36919:SF2">
    <property type="entry name" value="BLL6627 PROTEIN"/>
    <property type="match status" value="1"/>
</dbReference>
<evidence type="ECO:0000313" key="4">
    <source>
        <dbReference type="Proteomes" id="UP000193061"/>
    </source>
</evidence>
<accession>A0A1X6ZUB7</accession>
<gene>
    <name evidence="3" type="ORF">ROA7450_03198</name>
</gene>
<dbReference type="OrthoDB" id="9811671at2"/>
<keyword evidence="4" id="KW-1185">Reference proteome</keyword>
<dbReference type="InterPro" id="IPR019223">
    <property type="entry name" value="DUF2147"/>
</dbReference>
<reference evidence="3 4" key="1">
    <citation type="submission" date="2017-03" db="EMBL/GenBank/DDBJ databases">
        <authorList>
            <person name="Afonso C.L."/>
            <person name="Miller P.J."/>
            <person name="Scott M.A."/>
            <person name="Spackman E."/>
            <person name="Goraichik I."/>
            <person name="Dimitrov K.M."/>
            <person name="Suarez D.L."/>
            <person name="Swayne D.E."/>
        </authorList>
    </citation>
    <scope>NUCLEOTIDE SEQUENCE [LARGE SCALE GENOMIC DNA]</scope>
    <source>
        <strain evidence="3 4">CECT 7450</strain>
    </source>
</reference>